<dbReference type="SUPFAM" id="SSF58104">
    <property type="entry name" value="Methyl-accepting chemotaxis protein (MCP) signaling domain"/>
    <property type="match status" value="1"/>
</dbReference>
<dbReference type="GO" id="GO:0006935">
    <property type="term" value="P:chemotaxis"/>
    <property type="evidence" value="ECO:0007669"/>
    <property type="project" value="UniProtKB-KW"/>
</dbReference>
<comment type="similarity">
    <text evidence="2">Belongs to the methyl-accepting chemotaxis (MCP) protein family.</text>
</comment>
<dbReference type="Proteomes" id="UP000003571">
    <property type="component" value="Unassembled WGS sequence"/>
</dbReference>
<dbReference type="AlphaFoldDB" id="H7ENV7"/>
<evidence type="ECO:0000313" key="7">
    <source>
        <dbReference type="EMBL" id="EIC00590.1"/>
    </source>
</evidence>
<proteinExistence type="inferred from homology"/>
<dbReference type="InterPro" id="IPR003660">
    <property type="entry name" value="HAMP_dom"/>
</dbReference>
<dbReference type="PRINTS" id="PR00260">
    <property type="entry name" value="CHEMTRNSDUCR"/>
</dbReference>
<name>H7ENV7_9SPIR</name>
<evidence type="ECO:0000256" key="4">
    <source>
        <dbReference type="SAM" id="Phobius"/>
    </source>
</evidence>
<dbReference type="GO" id="GO:0016020">
    <property type="term" value="C:membrane"/>
    <property type="evidence" value="ECO:0007669"/>
    <property type="project" value="InterPro"/>
</dbReference>
<evidence type="ECO:0000256" key="1">
    <source>
        <dbReference type="ARBA" id="ARBA00022500"/>
    </source>
</evidence>
<feature type="domain" description="Methyl-accepting transducer" evidence="5">
    <location>
        <begin position="318"/>
        <end position="540"/>
    </location>
</feature>
<evidence type="ECO:0000256" key="3">
    <source>
        <dbReference type="PROSITE-ProRule" id="PRU00284"/>
    </source>
</evidence>
<dbReference type="OrthoDB" id="2542987at2"/>
<dbReference type="eggNOG" id="COG0840">
    <property type="taxonomic scope" value="Bacteria"/>
</dbReference>
<dbReference type="InterPro" id="IPR004089">
    <property type="entry name" value="MCPsignal_dom"/>
</dbReference>
<protein>
    <submittedName>
        <fullName evidence="7">Methyl-accepting chemotaxis sensory transducer</fullName>
    </submittedName>
</protein>
<keyword evidence="4" id="KW-1133">Transmembrane helix</keyword>
<dbReference type="GO" id="GO:0007165">
    <property type="term" value="P:signal transduction"/>
    <property type="evidence" value="ECO:0007669"/>
    <property type="project" value="UniProtKB-KW"/>
</dbReference>
<dbReference type="InterPro" id="IPR004090">
    <property type="entry name" value="Chemotax_Me-accpt_rcpt"/>
</dbReference>
<dbReference type="RefSeq" id="WP_002706245.1">
    <property type="nucleotide sequence ID" value="NZ_AGRW01000054.1"/>
</dbReference>
<keyword evidence="4" id="KW-0472">Membrane</keyword>
<dbReference type="Gene3D" id="1.10.287.950">
    <property type="entry name" value="Methyl-accepting chemotaxis protein"/>
    <property type="match status" value="1"/>
</dbReference>
<dbReference type="CDD" id="cd06225">
    <property type="entry name" value="HAMP"/>
    <property type="match status" value="1"/>
</dbReference>
<accession>H7ENV7</accession>
<evidence type="ECO:0000259" key="5">
    <source>
        <dbReference type="PROSITE" id="PS50111"/>
    </source>
</evidence>
<dbReference type="PROSITE" id="PS50885">
    <property type="entry name" value="HAMP"/>
    <property type="match status" value="1"/>
</dbReference>
<evidence type="ECO:0000313" key="8">
    <source>
        <dbReference type="Proteomes" id="UP000003571"/>
    </source>
</evidence>
<keyword evidence="1" id="KW-0145">Chemotaxis</keyword>
<evidence type="ECO:0000259" key="6">
    <source>
        <dbReference type="PROSITE" id="PS50885"/>
    </source>
</evidence>
<dbReference type="EMBL" id="AGRW01000054">
    <property type="protein sequence ID" value="EIC00590.1"/>
    <property type="molecule type" value="Genomic_DNA"/>
</dbReference>
<dbReference type="SMART" id="SM00304">
    <property type="entry name" value="HAMP"/>
    <property type="match status" value="1"/>
</dbReference>
<dbReference type="PANTHER" id="PTHR43531:SF11">
    <property type="entry name" value="METHYL-ACCEPTING CHEMOTAXIS PROTEIN 3"/>
    <property type="match status" value="1"/>
</dbReference>
<feature type="transmembrane region" description="Helical" evidence="4">
    <location>
        <begin position="197"/>
        <end position="215"/>
    </location>
</feature>
<evidence type="ECO:0000256" key="2">
    <source>
        <dbReference type="ARBA" id="ARBA00029447"/>
    </source>
</evidence>
<feature type="domain" description="HAMP" evidence="6">
    <location>
        <begin position="217"/>
        <end position="271"/>
    </location>
</feature>
<comment type="caution">
    <text evidence="7">The sequence shown here is derived from an EMBL/GenBank/DDBJ whole genome shotgun (WGS) entry which is preliminary data.</text>
</comment>
<dbReference type="PROSITE" id="PS50111">
    <property type="entry name" value="CHEMOTAXIS_TRANSDUC_2"/>
    <property type="match status" value="1"/>
</dbReference>
<keyword evidence="4" id="KW-0812">Transmembrane</keyword>
<reference evidence="7 8" key="1">
    <citation type="submission" date="2011-09" db="EMBL/GenBank/DDBJ databases">
        <title>The draft genome of Treponema saccharophilum DSM 2985.</title>
        <authorList>
            <consortium name="US DOE Joint Genome Institute (JGI-PGF)"/>
            <person name="Lucas S."/>
            <person name="Copeland A."/>
            <person name="Lapidus A."/>
            <person name="Glavina del Rio T."/>
            <person name="Dalin E."/>
            <person name="Tice H."/>
            <person name="Bruce D."/>
            <person name="Goodwin L."/>
            <person name="Pitluck S."/>
            <person name="Peters L."/>
            <person name="Kyrpides N."/>
            <person name="Mavromatis K."/>
            <person name="Ivanova N."/>
            <person name="Markowitz V."/>
            <person name="Cheng J.-F."/>
            <person name="Hugenholtz P."/>
            <person name="Woyke T."/>
            <person name="Wu D."/>
            <person name="Gronow S."/>
            <person name="Wellnitz S."/>
            <person name="Brambilla E."/>
            <person name="Klenk H.-P."/>
            <person name="Eisen J.A."/>
        </authorList>
    </citation>
    <scope>NUCLEOTIDE SEQUENCE [LARGE SCALE GENOMIC DNA]</scope>
    <source>
        <strain evidence="7 8">DSM 2985</strain>
    </source>
</reference>
<organism evidence="7 8">
    <name type="scientific">Treponema saccharophilum DSM 2985</name>
    <dbReference type="NCBI Taxonomy" id="907348"/>
    <lineage>
        <taxon>Bacteria</taxon>
        <taxon>Pseudomonadati</taxon>
        <taxon>Spirochaetota</taxon>
        <taxon>Spirochaetia</taxon>
        <taxon>Spirochaetales</taxon>
        <taxon>Treponemataceae</taxon>
        <taxon>Treponema</taxon>
    </lineage>
</organism>
<keyword evidence="8" id="KW-1185">Reference proteome</keyword>
<dbReference type="PANTHER" id="PTHR43531">
    <property type="entry name" value="PROTEIN ICFG"/>
    <property type="match status" value="1"/>
</dbReference>
<keyword evidence="3" id="KW-0807">Transducer</keyword>
<dbReference type="InterPro" id="IPR051310">
    <property type="entry name" value="MCP_chemotaxis"/>
</dbReference>
<dbReference type="SMART" id="SM00283">
    <property type="entry name" value="MA"/>
    <property type="match status" value="1"/>
</dbReference>
<dbReference type="GO" id="GO:0004888">
    <property type="term" value="F:transmembrane signaling receptor activity"/>
    <property type="evidence" value="ECO:0007669"/>
    <property type="project" value="InterPro"/>
</dbReference>
<dbReference type="Gene3D" id="6.10.340.10">
    <property type="match status" value="1"/>
</dbReference>
<dbReference type="STRING" id="907348.TresaDRAFT_0063"/>
<feature type="transmembrane region" description="Helical" evidence="4">
    <location>
        <begin position="12"/>
        <end position="33"/>
    </location>
</feature>
<sequence>MFRTLKSRFIAGFTAVIFISIIVLSVLAGTSIIRTGEAFARMQGQPVVNKAAKLIDGDKFESLASTLDESDPFYEETRLQLLDLKESVECQYLFTMTRKSGTTFTYVIDGSCPPSDKKNFSALGTEEDIESWGYAPIDTIEHGVESCSGLVNQGEWGWKISTFKEIRNSRGQIVGLVGVDFDVEFIISTMRKEITRITLFGIAFMIAGILVIYLFSARIFGAIRKISSEMEKISQGTADLTSRLPSRGRTEIDTLAENCNKVIGSLEQLVKKLQKESGILKETGAILHEKMKSSIDSINSTADGIGAIDGRISSQTDRISIVADGVGIVKDEIANLDKRISDQVSAISQSSSAIEQISANIASVSKTVDSITTEYEALVTEAKEGGRIQTEVGEQIEGIAVQSQSLTEANTAIAAIAEQTNLLAMNAAIEAAHAGEIGKGFSVVADEIRTLAETSATQSGEIKAIIDNVTMAIHKIVESSQKSTAAFDTVGRKIGQMDDMMRSIKHGMEEETAGVGQILQMMGTLDETTKSITSASETMKRESGRVFTEIDNLKSIADETKEQSSIISMHMNDMKDAAAEAKDASGRNKDAAESVVGMVTGFTVN</sequence>
<dbReference type="Pfam" id="PF00672">
    <property type="entry name" value="HAMP"/>
    <property type="match status" value="1"/>
</dbReference>
<dbReference type="PATRIC" id="fig|907348.3.peg.2643"/>
<dbReference type="Pfam" id="PF00015">
    <property type="entry name" value="MCPsignal"/>
    <property type="match status" value="1"/>
</dbReference>
<gene>
    <name evidence="7" type="ORF">TresaDRAFT_0063</name>
</gene>